<dbReference type="Gene3D" id="3.40.1090.10">
    <property type="entry name" value="Cytosolic phospholipase A2 catalytic domain"/>
    <property type="match status" value="1"/>
</dbReference>
<feature type="domain" description="PNPLA" evidence="4">
    <location>
        <begin position="17"/>
        <end position="302"/>
    </location>
</feature>
<gene>
    <name evidence="5" type="ORF">ABZZ21_42780</name>
</gene>
<dbReference type="InterPro" id="IPR002641">
    <property type="entry name" value="PNPLA_dom"/>
</dbReference>
<organism evidence="5 6">
    <name type="scientific">Streptomyces ossamyceticus</name>
    <dbReference type="NCBI Taxonomy" id="249581"/>
    <lineage>
        <taxon>Bacteria</taxon>
        <taxon>Bacillati</taxon>
        <taxon>Actinomycetota</taxon>
        <taxon>Actinomycetes</taxon>
        <taxon>Kitasatosporales</taxon>
        <taxon>Streptomycetaceae</taxon>
        <taxon>Streptomyces</taxon>
    </lineage>
</organism>
<dbReference type="Proteomes" id="UP001550210">
    <property type="component" value="Unassembled WGS sequence"/>
</dbReference>
<comment type="caution">
    <text evidence="2">Lacks conserved residue(s) required for the propagation of feature annotation.</text>
</comment>
<dbReference type="InterPro" id="IPR024282">
    <property type="entry name" value="DUF3376"/>
</dbReference>
<feature type="region of interest" description="Disordered" evidence="3">
    <location>
        <begin position="166"/>
        <end position="193"/>
    </location>
</feature>
<accession>A0ABV2VBF0</accession>
<sequence length="907" mass="97808">MSDDAQPAPDTELRIAVAFTGGLSLAVWMGGVARELNLLTTATRAEASGTPAGLVRARYKRLLDLLRLDVSVDVLSGTSAGGINAALLGLATVRGCDLGGLRSLWLDEGGLGTLLRDLDEPRPPSLLQGEERLLRGLEKGLRTVFEDQVKGLDRVGGLDQVKGLDRVEDLDTGGGDATPGLDPSPRSDSDPDPTRVFITTTFLDGMPHPFRDDYGSTVHDRDHRGLFRFTADALRRRETIGALARAARSSASYPVAFEPAFIPVGEPTHRRPDMGPHLVRQPATQFCADGGLLANRPIGPALQAVFDRPATRQVRRVLAYVVPSADGAAEPTVPPPLPDDVPSLGPVLLKVFGVVTSQSISAELSALAAHNERVKSRLRAETRLARMAVRGADLGDEELRREHRAKHIRSLARAVAEETLGQMIAGGAGPDDRRVGFGPDLDRLTTGAVTVIESAAPPPETLPEGADVFDALARFGRLLLDAGKATVLRLLRESAAQAPADIRTALEEQVGKVHAAMPRRSTSDLRGSVRPVVEAVLGRVPPDDDPVGTVIRSPGWADAITGQLPAARELPALADAWRTMAGAILDTRRHFPRHGRGENDQDAQWPALLAYLVGDSTGARPEGEPGDPPAPDSVARRLFDLLAAQRVIFPDEQAARQRVELIQMSADTRTLLDDRQTAAQKLTGLQLHHFGAFFKRSWRANDWMWGRLDGAGWLVHVLLSPQRLKQLADEGVPVGERLREIAGTDAPRGVLTAGPGGEPAELAFLTAGASAPLPASLPQTSMWVALGLQRLIAAEELPCVAEQAEADQKAGGAPAAADFLRRYRRRYPDSRQPVDPDTVDEFLNACRISEETFRREKDSRLLKHTVSHAAVVTANAVRATADRWSWRLLFGGVSRALRLAHTVRRRT</sequence>
<protein>
    <submittedName>
        <fullName evidence="5">DUF3376 domain-containing protein</fullName>
    </submittedName>
</protein>
<dbReference type="PROSITE" id="PS51635">
    <property type="entry name" value="PNPLA"/>
    <property type="match status" value="1"/>
</dbReference>
<dbReference type="Pfam" id="PF01734">
    <property type="entry name" value="Patatin"/>
    <property type="match status" value="1"/>
</dbReference>
<evidence type="ECO:0000256" key="3">
    <source>
        <dbReference type="SAM" id="MobiDB-lite"/>
    </source>
</evidence>
<evidence type="ECO:0000259" key="4">
    <source>
        <dbReference type="PROSITE" id="PS51635"/>
    </source>
</evidence>
<dbReference type="Pfam" id="PF11856">
    <property type="entry name" value="DUF3376"/>
    <property type="match status" value="1"/>
</dbReference>
<evidence type="ECO:0000313" key="6">
    <source>
        <dbReference type="Proteomes" id="UP001550210"/>
    </source>
</evidence>
<proteinExistence type="predicted"/>
<reference evidence="5 6" key="1">
    <citation type="submission" date="2024-06" db="EMBL/GenBank/DDBJ databases">
        <title>The Natural Products Discovery Center: Release of the First 8490 Sequenced Strains for Exploring Actinobacteria Biosynthetic Diversity.</title>
        <authorList>
            <person name="Kalkreuter E."/>
            <person name="Kautsar S.A."/>
            <person name="Yang D."/>
            <person name="Bader C.D."/>
            <person name="Teijaro C.N."/>
            <person name="Fluegel L."/>
            <person name="Davis C.M."/>
            <person name="Simpson J.R."/>
            <person name="Lauterbach L."/>
            <person name="Steele A.D."/>
            <person name="Gui C."/>
            <person name="Meng S."/>
            <person name="Li G."/>
            <person name="Viehrig K."/>
            <person name="Ye F."/>
            <person name="Su P."/>
            <person name="Kiefer A.F."/>
            <person name="Nichols A."/>
            <person name="Cepeda A.J."/>
            <person name="Yan W."/>
            <person name="Fan B."/>
            <person name="Jiang Y."/>
            <person name="Adhikari A."/>
            <person name="Zheng C.-J."/>
            <person name="Schuster L."/>
            <person name="Cowan T.M."/>
            <person name="Smanski M.J."/>
            <person name="Chevrette M.G."/>
            <person name="De Carvalho L.P.S."/>
            <person name="Shen B."/>
        </authorList>
    </citation>
    <scope>NUCLEOTIDE SEQUENCE [LARGE SCALE GENOMIC DNA]</scope>
    <source>
        <strain evidence="5 6">NPDC006434</strain>
    </source>
</reference>
<keyword evidence="1 2" id="KW-0443">Lipid metabolism</keyword>
<keyword evidence="2" id="KW-0378">Hydrolase</keyword>
<evidence type="ECO:0000256" key="1">
    <source>
        <dbReference type="ARBA" id="ARBA00023098"/>
    </source>
</evidence>
<dbReference type="InterPro" id="IPR016035">
    <property type="entry name" value="Acyl_Trfase/lysoPLipase"/>
</dbReference>
<name>A0ABV2VBF0_9ACTN</name>
<feature type="short sequence motif" description="GXSXG" evidence="2">
    <location>
        <begin position="77"/>
        <end position="81"/>
    </location>
</feature>
<feature type="short sequence motif" description="DGA/G" evidence="2">
    <location>
        <begin position="289"/>
        <end position="291"/>
    </location>
</feature>
<dbReference type="EMBL" id="JBEXPZ010000101">
    <property type="protein sequence ID" value="MET9851151.1"/>
    <property type="molecule type" value="Genomic_DNA"/>
</dbReference>
<feature type="active site" description="Proton acceptor" evidence="2">
    <location>
        <position position="289"/>
    </location>
</feature>
<keyword evidence="6" id="KW-1185">Reference proteome</keyword>
<feature type="active site" description="Nucleophile" evidence="2">
    <location>
        <position position="79"/>
    </location>
</feature>
<comment type="caution">
    <text evidence="5">The sequence shown here is derived from an EMBL/GenBank/DDBJ whole genome shotgun (WGS) entry which is preliminary data.</text>
</comment>
<dbReference type="SUPFAM" id="SSF52151">
    <property type="entry name" value="FabD/lysophospholipase-like"/>
    <property type="match status" value="1"/>
</dbReference>
<dbReference type="RefSeq" id="WP_355404875.1">
    <property type="nucleotide sequence ID" value="NZ_JBEXPZ010000101.1"/>
</dbReference>
<evidence type="ECO:0000313" key="5">
    <source>
        <dbReference type="EMBL" id="MET9851151.1"/>
    </source>
</evidence>
<evidence type="ECO:0000256" key="2">
    <source>
        <dbReference type="PROSITE-ProRule" id="PRU01161"/>
    </source>
</evidence>
<keyword evidence="2" id="KW-0442">Lipid degradation</keyword>